<dbReference type="InterPro" id="IPR004386">
    <property type="entry name" value="Toxin_YafQ-like"/>
</dbReference>
<dbReference type="NCBIfam" id="TIGR02385">
    <property type="entry name" value="RelE_StbE"/>
    <property type="match status" value="1"/>
</dbReference>
<keyword evidence="3" id="KW-1185">Reference proteome</keyword>
<dbReference type="InterPro" id="IPR035093">
    <property type="entry name" value="RelE/ParE_toxin_dom_sf"/>
</dbReference>
<reference evidence="2 3" key="1">
    <citation type="submission" date="2018-05" db="EMBL/GenBank/DDBJ databases">
        <title>Draft Genome Sequences for a Diverse set of 7 Haemophilus Species.</title>
        <authorList>
            <person name="Nichols M."/>
            <person name="Topaz N."/>
            <person name="Wang X."/>
            <person name="Wang X."/>
            <person name="Boxrud D."/>
        </authorList>
    </citation>
    <scope>NUCLEOTIDE SEQUENCE [LARGE SCALE GENOMIC DNA]</scope>
    <source>
        <strain evidence="2 3">C2015005473</strain>
    </source>
</reference>
<dbReference type="EMBL" id="QEQG01000008">
    <property type="protein sequence ID" value="RDF10588.1"/>
    <property type="molecule type" value="Genomic_DNA"/>
</dbReference>
<evidence type="ECO:0000313" key="2">
    <source>
        <dbReference type="EMBL" id="RDF10588.1"/>
    </source>
</evidence>
<dbReference type="Pfam" id="PF15738">
    <property type="entry name" value="YafQ_toxin"/>
    <property type="match status" value="1"/>
</dbReference>
<comment type="caution">
    <text evidence="2">The sequence shown here is derived from an EMBL/GenBank/DDBJ whole genome shotgun (WGS) entry which is preliminary data.</text>
</comment>
<accession>A0ABX9HRP2</accession>
<dbReference type="RefSeq" id="WP_111389971.1">
    <property type="nucleotide sequence ID" value="NZ_JANFLW010000006.1"/>
</dbReference>
<evidence type="ECO:0000256" key="1">
    <source>
        <dbReference type="ARBA" id="ARBA00022649"/>
    </source>
</evidence>
<dbReference type="Proteomes" id="UP000253950">
    <property type="component" value="Unassembled WGS sequence"/>
</dbReference>
<dbReference type="PANTHER" id="PTHR40588:SF1">
    <property type="entry name" value="MRNA INTERFERASE TOXIN YAFQ"/>
    <property type="match status" value="1"/>
</dbReference>
<keyword evidence="1" id="KW-1277">Toxin-antitoxin system</keyword>
<name>A0ABX9HRP2_9PAST</name>
<dbReference type="PANTHER" id="PTHR40588">
    <property type="entry name" value="MRNA INTERFERASE TOXIN YAFQ"/>
    <property type="match status" value="1"/>
</dbReference>
<dbReference type="SUPFAM" id="SSF143011">
    <property type="entry name" value="RelE-like"/>
    <property type="match status" value="1"/>
</dbReference>
<sequence length="88" mass="10467">MRAFQISKDFKRDLKKLPAEIMLSSEFIEVFYCLQHDLPLPEKYKDHPLTGDWRGYRDCHIKNDLVLIYKIEGDLIKLARVNSHSEVF</sequence>
<gene>
    <name evidence="2" type="ORF">DPV84_07910</name>
</gene>
<dbReference type="Gene3D" id="3.30.2310.20">
    <property type="entry name" value="RelE-like"/>
    <property type="match status" value="1"/>
</dbReference>
<dbReference type="PIRSF" id="PIRSF006156">
    <property type="entry name" value="YafQ"/>
    <property type="match status" value="1"/>
</dbReference>
<proteinExistence type="predicted"/>
<dbReference type="NCBIfam" id="TIGR00053">
    <property type="entry name" value="YafQ family addiction module toxin"/>
    <property type="match status" value="1"/>
</dbReference>
<protein>
    <submittedName>
        <fullName evidence="2">Type II toxin-antitoxin system YafQ family toxin</fullName>
    </submittedName>
</protein>
<dbReference type="InterPro" id="IPR007712">
    <property type="entry name" value="RelE/ParE_toxin"/>
</dbReference>
<evidence type="ECO:0000313" key="3">
    <source>
        <dbReference type="Proteomes" id="UP000253950"/>
    </source>
</evidence>
<organism evidence="2 3">
    <name type="scientific">Haemophilus sputorum</name>
    <dbReference type="NCBI Taxonomy" id="1078480"/>
    <lineage>
        <taxon>Bacteria</taxon>
        <taxon>Pseudomonadati</taxon>
        <taxon>Pseudomonadota</taxon>
        <taxon>Gammaproteobacteria</taxon>
        <taxon>Pasteurellales</taxon>
        <taxon>Pasteurellaceae</taxon>
        <taxon>Haemophilus</taxon>
    </lineage>
</organism>